<evidence type="ECO:0000256" key="8">
    <source>
        <dbReference type="ARBA" id="ARBA00022741"/>
    </source>
</evidence>
<organism evidence="17 18">
    <name type="scientific">Shewanella corallii</name>
    <dbReference type="NCBI Taxonomy" id="560080"/>
    <lineage>
        <taxon>Bacteria</taxon>
        <taxon>Pseudomonadati</taxon>
        <taxon>Pseudomonadota</taxon>
        <taxon>Gammaproteobacteria</taxon>
        <taxon>Alteromonadales</taxon>
        <taxon>Shewanellaceae</taxon>
        <taxon>Shewanella</taxon>
    </lineage>
</organism>
<dbReference type="RefSeq" id="WP_249249549.1">
    <property type="nucleotide sequence ID" value="NZ_JAKIKT010000005.1"/>
</dbReference>
<evidence type="ECO:0000256" key="9">
    <source>
        <dbReference type="ARBA" id="ARBA00022840"/>
    </source>
</evidence>
<keyword evidence="10" id="KW-0460">Magnesium</keyword>
<sequence>MSATLCFHCNEPVLCGDEFVTTINGKPEVMCCPGCQAVSQAIIDAGLTNYYKYRTEPGKRQNALVPEELSAFSAYDLDEVQSDFVHQEGDVSEVSLTLDGISCAACAWLIEHKLQHLKGIRRVSVNTTTHRALIHYVKAELKLSDILQAIARIGYQAAPYQVDEEEVRSKREGRRFLIRLGLAGFATMQVMMFALALYSGYFTDLEQEFRDYFRWVSLIFAAPVVFYSAAPFYFSAIRSMLMGRVNMDVAVSIAICGAYIASCIATIEGSGEVYFESVTMFTFFLLLGRYFEQNALQKASVSASNLHKLVPLTARRVLDGEIEEVPAKQLKLGDIIQVRPGETLAADGVVVAGHSSANESMLTGEQAPIEKIQASQVFAGTINVDQPLEVEVTALGQDQLVSKIIRLQESASHAKPKIAETATRLSGIFSSVILAIAALTYLVWYFYRPEDAFWVTLSVLVATCPCALALATPTAVTCATAQLTKLGIIVRKSSVFEVLPLVDHVVFDKTGTLTLGELRIKEVNTVDESKQSELLNIIAHLEQGSIHPIAKAFSPYQAHSLGMSRIKHHVAHGVSGWVGDKEYRVGHFDFACHQAQIPAWHIADPDCQEVWLSVDKQPLACVMLEDAVREDSKQTIAALKSRNIKVSIASGDRSAQVQKLATLLEVDQVHAAMQPKDKLDYVQSLQQNSKVVMFGDGINDAPVLAGADLSVAMGSGTAIAKNSADTILLGDHLYRFVQALNIAKSTHKIIYQNLYWALGYNLLILPLAVAGHVYPYIAALGMSASSLIVVSNSLRLLRMRP</sequence>
<evidence type="ECO:0000256" key="15">
    <source>
        <dbReference type="RuleBase" id="RU362081"/>
    </source>
</evidence>
<keyword evidence="18" id="KW-1185">Reference proteome</keyword>
<evidence type="ECO:0000256" key="13">
    <source>
        <dbReference type="ARBA" id="ARBA00023065"/>
    </source>
</evidence>
<dbReference type="InterPro" id="IPR001757">
    <property type="entry name" value="P_typ_ATPase"/>
</dbReference>
<evidence type="ECO:0000313" key="18">
    <source>
        <dbReference type="Proteomes" id="UP001202831"/>
    </source>
</evidence>
<gene>
    <name evidence="17" type="primary">cadA</name>
    <name evidence="17" type="ORF">L2725_14210</name>
</gene>
<dbReference type="InterPro" id="IPR027256">
    <property type="entry name" value="P-typ_ATPase_IB"/>
</dbReference>
<dbReference type="InterPro" id="IPR036163">
    <property type="entry name" value="HMA_dom_sf"/>
</dbReference>
<dbReference type="PROSITE" id="PS00154">
    <property type="entry name" value="ATPASE_E1_E2"/>
    <property type="match status" value="1"/>
</dbReference>
<dbReference type="InterPro" id="IPR023214">
    <property type="entry name" value="HAD_sf"/>
</dbReference>
<dbReference type="NCBIfam" id="TIGR01494">
    <property type="entry name" value="ATPase_P-type"/>
    <property type="match status" value="1"/>
</dbReference>
<accession>A0ABT0N8Z7</accession>
<dbReference type="InterPro" id="IPR021993">
    <property type="entry name" value="ATPase-cat-bd"/>
</dbReference>
<evidence type="ECO:0000256" key="10">
    <source>
        <dbReference type="ARBA" id="ARBA00022842"/>
    </source>
</evidence>
<keyword evidence="9 15" id="KW-0067">ATP-binding</keyword>
<dbReference type="PRINTS" id="PR00119">
    <property type="entry name" value="CATATPASE"/>
</dbReference>
<evidence type="ECO:0000313" key="17">
    <source>
        <dbReference type="EMBL" id="MCL2914918.1"/>
    </source>
</evidence>
<reference evidence="17 18" key="1">
    <citation type="submission" date="2022-01" db="EMBL/GenBank/DDBJ databases">
        <title>Whole genome-based taxonomy of the Shewanellaceae.</title>
        <authorList>
            <person name="Martin-Rodriguez A.J."/>
        </authorList>
    </citation>
    <scope>NUCLEOTIDE SEQUENCE [LARGE SCALE GENOMIC DNA]</scope>
    <source>
        <strain evidence="17 18">DSM 21332</strain>
    </source>
</reference>
<dbReference type="Pfam" id="PF00702">
    <property type="entry name" value="Hydrolase"/>
    <property type="match status" value="1"/>
</dbReference>
<protein>
    <submittedName>
        <fullName evidence="17">Cadmium-translocating P-type ATPase</fullName>
    </submittedName>
</protein>
<keyword evidence="7 15" id="KW-0479">Metal-binding</keyword>
<dbReference type="PRINTS" id="PR00943">
    <property type="entry name" value="CUATPASE"/>
</dbReference>
<evidence type="ECO:0000259" key="16">
    <source>
        <dbReference type="PROSITE" id="PS50846"/>
    </source>
</evidence>
<evidence type="ECO:0000256" key="11">
    <source>
        <dbReference type="ARBA" id="ARBA00022967"/>
    </source>
</evidence>
<feature type="transmembrane region" description="Helical" evidence="15">
    <location>
        <begin position="249"/>
        <end position="267"/>
    </location>
</feature>
<evidence type="ECO:0000256" key="1">
    <source>
        <dbReference type="ARBA" id="ARBA00004651"/>
    </source>
</evidence>
<keyword evidence="11" id="KW-1278">Translocase</keyword>
<evidence type="ECO:0000256" key="14">
    <source>
        <dbReference type="ARBA" id="ARBA00023136"/>
    </source>
</evidence>
<evidence type="ECO:0000256" key="3">
    <source>
        <dbReference type="ARBA" id="ARBA00022448"/>
    </source>
</evidence>
<keyword evidence="5" id="KW-0597">Phosphoprotein</keyword>
<feature type="transmembrane region" description="Helical" evidence="15">
    <location>
        <begin position="754"/>
        <end position="770"/>
    </location>
</feature>
<keyword evidence="4 15" id="KW-1003">Cell membrane</keyword>
<evidence type="ECO:0000256" key="5">
    <source>
        <dbReference type="ARBA" id="ARBA00022553"/>
    </source>
</evidence>
<feature type="domain" description="HMA" evidence="16">
    <location>
        <begin position="92"/>
        <end position="158"/>
    </location>
</feature>
<dbReference type="CDD" id="cd00371">
    <property type="entry name" value="HMA"/>
    <property type="match status" value="1"/>
</dbReference>
<feature type="transmembrane region" description="Helical" evidence="15">
    <location>
        <begin position="453"/>
        <end position="476"/>
    </location>
</feature>
<feature type="transmembrane region" description="Helical" evidence="15">
    <location>
        <begin position="212"/>
        <end position="237"/>
    </location>
</feature>
<feature type="transmembrane region" description="Helical" evidence="15">
    <location>
        <begin position="176"/>
        <end position="200"/>
    </location>
</feature>
<dbReference type="NCBIfam" id="TIGR01511">
    <property type="entry name" value="ATPase-IB1_Cu"/>
    <property type="match status" value="1"/>
</dbReference>
<dbReference type="Pfam" id="PF12156">
    <property type="entry name" value="ATPase-cat_bd"/>
    <property type="match status" value="1"/>
</dbReference>
<evidence type="ECO:0000256" key="6">
    <source>
        <dbReference type="ARBA" id="ARBA00022692"/>
    </source>
</evidence>
<comment type="similarity">
    <text evidence="2 15">Belongs to the cation transport ATPase (P-type) (TC 3.A.3) family. Type IB subfamily.</text>
</comment>
<dbReference type="NCBIfam" id="TIGR01512">
    <property type="entry name" value="ATPase-IB2_Cd"/>
    <property type="match status" value="1"/>
</dbReference>
<dbReference type="SUPFAM" id="SSF56784">
    <property type="entry name" value="HAD-like"/>
    <property type="match status" value="1"/>
</dbReference>
<dbReference type="PROSITE" id="PS50846">
    <property type="entry name" value="HMA_2"/>
    <property type="match status" value="1"/>
</dbReference>
<dbReference type="EMBL" id="JAKIKT010000005">
    <property type="protein sequence ID" value="MCL2914918.1"/>
    <property type="molecule type" value="Genomic_DNA"/>
</dbReference>
<keyword evidence="6 15" id="KW-0812">Transmembrane</keyword>
<evidence type="ECO:0000256" key="7">
    <source>
        <dbReference type="ARBA" id="ARBA00022723"/>
    </source>
</evidence>
<evidence type="ECO:0000256" key="4">
    <source>
        <dbReference type="ARBA" id="ARBA00022475"/>
    </source>
</evidence>
<keyword evidence="12 15" id="KW-1133">Transmembrane helix</keyword>
<evidence type="ECO:0000256" key="12">
    <source>
        <dbReference type="ARBA" id="ARBA00022989"/>
    </source>
</evidence>
<dbReference type="InterPro" id="IPR023299">
    <property type="entry name" value="ATPase_P-typ_cyto_dom_N"/>
</dbReference>
<keyword evidence="13" id="KW-0406">Ion transport</keyword>
<dbReference type="Pfam" id="PF00122">
    <property type="entry name" value="E1-E2_ATPase"/>
    <property type="match status" value="1"/>
</dbReference>
<comment type="caution">
    <text evidence="17">The sequence shown here is derived from an EMBL/GenBank/DDBJ whole genome shotgun (WGS) entry which is preliminary data.</text>
</comment>
<keyword evidence="8 15" id="KW-0547">Nucleotide-binding</keyword>
<dbReference type="InterPro" id="IPR018303">
    <property type="entry name" value="ATPase_P-typ_P_site"/>
</dbReference>
<keyword evidence="3" id="KW-0813">Transport</keyword>
<dbReference type="PROSITE" id="PS01229">
    <property type="entry name" value="COF_2"/>
    <property type="match status" value="1"/>
</dbReference>
<dbReference type="Gene3D" id="3.30.70.100">
    <property type="match status" value="1"/>
</dbReference>
<dbReference type="PANTHER" id="PTHR43520">
    <property type="entry name" value="ATP7, ISOFORM B"/>
    <property type="match status" value="1"/>
</dbReference>
<dbReference type="Gene3D" id="3.40.1110.10">
    <property type="entry name" value="Calcium-transporting ATPase, cytoplasmic domain N"/>
    <property type="match status" value="1"/>
</dbReference>
<dbReference type="InterPro" id="IPR059000">
    <property type="entry name" value="ATPase_P-type_domA"/>
</dbReference>
<dbReference type="InterPro" id="IPR008250">
    <property type="entry name" value="ATPase_P-typ_transduc_dom_A_sf"/>
</dbReference>
<feature type="transmembrane region" description="Helical" evidence="15">
    <location>
        <begin position="273"/>
        <end position="291"/>
    </location>
</feature>
<name>A0ABT0N8Z7_9GAMM</name>
<dbReference type="Pfam" id="PF00403">
    <property type="entry name" value="HMA"/>
    <property type="match status" value="1"/>
</dbReference>
<dbReference type="InterPro" id="IPR006121">
    <property type="entry name" value="HMA_dom"/>
</dbReference>
<feature type="transmembrane region" description="Helical" evidence="15">
    <location>
        <begin position="425"/>
        <end position="447"/>
    </location>
</feature>
<dbReference type="SUPFAM" id="SSF81653">
    <property type="entry name" value="Calcium ATPase, transduction domain A"/>
    <property type="match status" value="1"/>
</dbReference>
<dbReference type="Gene3D" id="2.70.150.10">
    <property type="entry name" value="Calcium-transporting ATPase, cytoplasmic transduction domain A"/>
    <property type="match status" value="1"/>
</dbReference>
<dbReference type="SUPFAM" id="SSF81665">
    <property type="entry name" value="Calcium ATPase, transmembrane domain M"/>
    <property type="match status" value="1"/>
</dbReference>
<dbReference type="SUPFAM" id="SSF55008">
    <property type="entry name" value="HMA, heavy metal-associated domain"/>
    <property type="match status" value="1"/>
</dbReference>
<feature type="transmembrane region" description="Helical" evidence="15">
    <location>
        <begin position="776"/>
        <end position="797"/>
    </location>
</feature>
<keyword evidence="14 15" id="KW-0472">Membrane</keyword>
<dbReference type="PANTHER" id="PTHR43520:SF5">
    <property type="entry name" value="CATION-TRANSPORTING P-TYPE ATPASE-RELATED"/>
    <property type="match status" value="1"/>
</dbReference>
<dbReference type="Proteomes" id="UP001202831">
    <property type="component" value="Unassembled WGS sequence"/>
</dbReference>
<comment type="subcellular location">
    <subcellularLocation>
        <location evidence="1">Cell membrane</location>
        <topology evidence="1">Multi-pass membrane protein</topology>
    </subcellularLocation>
</comment>
<dbReference type="CDD" id="cd02079">
    <property type="entry name" value="P-type_ATPase_HM"/>
    <property type="match status" value="1"/>
</dbReference>
<dbReference type="InterPro" id="IPR036412">
    <property type="entry name" value="HAD-like_sf"/>
</dbReference>
<proteinExistence type="inferred from homology"/>
<dbReference type="InterPro" id="IPR023298">
    <property type="entry name" value="ATPase_P-typ_TM_dom_sf"/>
</dbReference>
<dbReference type="Gene3D" id="3.40.50.1000">
    <property type="entry name" value="HAD superfamily/HAD-like"/>
    <property type="match status" value="1"/>
</dbReference>
<dbReference type="NCBIfam" id="TIGR01525">
    <property type="entry name" value="ATPase-IB_hvy"/>
    <property type="match status" value="1"/>
</dbReference>
<evidence type="ECO:0000256" key="2">
    <source>
        <dbReference type="ARBA" id="ARBA00006024"/>
    </source>
</evidence>